<reference evidence="2 3" key="1">
    <citation type="submission" date="2016-11" db="EMBL/GenBank/DDBJ databases">
        <authorList>
            <person name="Jaros S."/>
            <person name="Januszkiewicz K."/>
            <person name="Wedrychowicz H."/>
        </authorList>
    </citation>
    <scope>NUCLEOTIDE SEQUENCE [LARGE SCALE GENOMIC DNA]</scope>
    <source>
        <strain evidence="2 3">CGMCC 1.7049</strain>
    </source>
</reference>
<name>A0A1M5M1E5_9GAMM</name>
<keyword evidence="1" id="KW-1133">Transmembrane helix</keyword>
<evidence type="ECO:0000256" key="1">
    <source>
        <dbReference type="SAM" id="Phobius"/>
    </source>
</evidence>
<gene>
    <name evidence="2" type="ORF">SAMN04488068_1216</name>
</gene>
<dbReference type="AlphaFoldDB" id="A0A1M5M1E5"/>
<evidence type="ECO:0000313" key="2">
    <source>
        <dbReference type="EMBL" id="SHG71162.1"/>
    </source>
</evidence>
<accession>A0A1M5M1E5</accession>
<protein>
    <submittedName>
        <fullName evidence="2">Uncharacterized protein</fullName>
    </submittedName>
</protein>
<dbReference type="Proteomes" id="UP000199758">
    <property type="component" value="Unassembled WGS sequence"/>
</dbReference>
<proteinExistence type="predicted"/>
<evidence type="ECO:0000313" key="3">
    <source>
        <dbReference type="Proteomes" id="UP000199758"/>
    </source>
</evidence>
<keyword evidence="1" id="KW-0472">Membrane</keyword>
<feature type="transmembrane region" description="Helical" evidence="1">
    <location>
        <begin position="65"/>
        <end position="84"/>
    </location>
</feature>
<keyword evidence="1" id="KW-0812">Transmembrane</keyword>
<sequence length="85" mass="9811">MDYERQSNEYGNEPSEVSLRDLEDMGRRIESGIGVEYDDEAVLDAERHLQSIEALTAKDVFRATFLWLLPVIVVFVVTVVYLFLK</sequence>
<organism evidence="2 3">
    <name type="scientific">Hydrocarboniphaga daqingensis</name>
    <dbReference type="NCBI Taxonomy" id="490188"/>
    <lineage>
        <taxon>Bacteria</taxon>
        <taxon>Pseudomonadati</taxon>
        <taxon>Pseudomonadota</taxon>
        <taxon>Gammaproteobacteria</taxon>
        <taxon>Nevskiales</taxon>
        <taxon>Nevskiaceae</taxon>
        <taxon>Hydrocarboniphaga</taxon>
    </lineage>
</organism>
<keyword evidence="3" id="KW-1185">Reference proteome</keyword>
<dbReference type="EMBL" id="FQWZ01000002">
    <property type="protein sequence ID" value="SHG71162.1"/>
    <property type="molecule type" value="Genomic_DNA"/>
</dbReference>